<evidence type="ECO:0000313" key="1">
    <source>
        <dbReference type="EMBL" id="AUV61916.1"/>
    </source>
</evidence>
<reference evidence="1 2" key="1">
    <citation type="submission" date="2018-01" db="EMBL/GenBank/DDBJ databases">
        <title>Pseudomonas phages infecting Pseudomonas sp. isolated from Prunus avium.</title>
        <authorList>
            <person name="Colberg O."/>
            <person name="Byth Carstens A."/>
        </authorList>
    </citation>
    <scope>NUCLEOTIDE SEQUENCE [LARGE SCALE GENOMIC DNA]</scope>
</reference>
<dbReference type="OrthoDB" id="38794at10239"/>
<dbReference type="EMBL" id="MG775261">
    <property type="protein sequence ID" value="AUV61916.1"/>
    <property type="molecule type" value="Genomic_DNA"/>
</dbReference>
<protein>
    <submittedName>
        <fullName evidence="1">Uncharacterized protein</fullName>
    </submittedName>
</protein>
<organism evidence="1 2">
    <name type="scientific">Pseudomonas phage PollyC</name>
    <dbReference type="NCBI Taxonomy" id="2079290"/>
    <lineage>
        <taxon>Viruses</taxon>
        <taxon>Duplodnaviria</taxon>
        <taxon>Heunggongvirae</taxon>
        <taxon>Uroviricota</taxon>
        <taxon>Caudoviricetes</taxon>
        <taxon>Autographivirales</taxon>
        <taxon>Autonotataviridae</taxon>
        <taxon>Pollyceevirus</taxon>
        <taxon>Pollyceevirus pollyC</taxon>
    </lineage>
</organism>
<gene>
    <name evidence="1" type="ORF">PsPhPollyC_gp44</name>
</gene>
<proteinExistence type="predicted"/>
<accession>A0A2K9VHT0</accession>
<sequence length="140" mass="16244">MQVIRIEHPSTGHGPYRSNRQCLEILNREFEAARQPTIQDDFPRELLDVVDSQFDHSRHMFGFRDSSQCVRWFNDRERQAIIDAGFAVNVYEVPDAWQGNSQVVFDIRAAKLVAHIHPDRFLSGDLNMLLAAEQENDPHQ</sequence>
<dbReference type="Proteomes" id="UP000241341">
    <property type="component" value="Segment"/>
</dbReference>
<keyword evidence="2" id="KW-1185">Reference proteome</keyword>
<name>A0A2K9VHT0_9CAUD</name>
<evidence type="ECO:0000313" key="2">
    <source>
        <dbReference type="Proteomes" id="UP000241341"/>
    </source>
</evidence>